<evidence type="ECO:0000313" key="1">
    <source>
        <dbReference type="EMBL" id="KES03721.1"/>
    </source>
</evidence>
<reference evidence="1 2" key="1">
    <citation type="submission" date="2014-02" db="EMBL/GenBank/DDBJ databases">
        <title>The genome announcement of Streptomyces toyocaensis NRRL15009.</title>
        <authorList>
            <person name="Hong H.-J."/>
            <person name="Kwun M.J."/>
        </authorList>
    </citation>
    <scope>NUCLEOTIDE SEQUENCE [LARGE SCALE GENOMIC DNA]</scope>
    <source>
        <strain evidence="1 2">NRRL 15009</strain>
    </source>
</reference>
<dbReference type="AlphaFoldDB" id="A0A081XJJ8"/>
<dbReference type="EMBL" id="JFCB01000035">
    <property type="protein sequence ID" value="KES03721.1"/>
    <property type="molecule type" value="Genomic_DNA"/>
</dbReference>
<name>A0A081XJJ8_STRTO</name>
<gene>
    <name evidence="1" type="ORF">BU52_28805</name>
</gene>
<sequence length="60" mass="6739">MPAARRRYWYCRGQPSTFFQREEPGLAAAADAVSTPAVESDDDRMTQALEIFHAVLRPAL</sequence>
<accession>A0A081XJJ8</accession>
<keyword evidence="2" id="KW-1185">Reference proteome</keyword>
<comment type="caution">
    <text evidence="1">The sequence shown here is derived from an EMBL/GenBank/DDBJ whole genome shotgun (WGS) entry which is preliminary data.</text>
</comment>
<proteinExistence type="predicted"/>
<organism evidence="1 2">
    <name type="scientific">Streptomyces toyocaensis</name>
    <dbReference type="NCBI Taxonomy" id="55952"/>
    <lineage>
        <taxon>Bacteria</taxon>
        <taxon>Bacillati</taxon>
        <taxon>Actinomycetota</taxon>
        <taxon>Actinomycetes</taxon>
        <taxon>Kitasatosporales</taxon>
        <taxon>Streptomycetaceae</taxon>
        <taxon>Streptomyces</taxon>
    </lineage>
</organism>
<dbReference type="Proteomes" id="UP000028341">
    <property type="component" value="Unassembled WGS sequence"/>
</dbReference>
<protein>
    <submittedName>
        <fullName evidence="1">Uncharacterized protein</fullName>
    </submittedName>
</protein>
<evidence type="ECO:0000313" key="2">
    <source>
        <dbReference type="Proteomes" id="UP000028341"/>
    </source>
</evidence>